<dbReference type="EMBL" id="JALJOQ010000091">
    <property type="protein sequence ID" value="KAK9799334.1"/>
    <property type="molecule type" value="Genomic_DNA"/>
</dbReference>
<accession>A0AAW1NVH4</accession>
<dbReference type="Gene3D" id="1.10.246.220">
    <property type="match status" value="1"/>
</dbReference>
<gene>
    <name evidence="3" type="ORF">WJX73_005378</name>
</gene>
<organism evidence="3 4">
    <name type="scientific">Symbiochloris irregularis</name>
    <dbReference type="NCBI Taxonomy" id="706552"/>
    <lineage>
        <taxon>Eukaryota</taxon>
        <taxon>Viridiplantae</taxon>
        <taxon>Chlorophyta</taxon>
        <taxon>core chlorophytes</taxon>
        <taxon>Trebouxiophyceae</taxon>
        <taxon>Trebouxiales</taxon>
        <taxon>Trebouxiaceae</taxon>
        <taxon>Symbiochloris</taxon>
    </lineage>
</organism>
<dbReference type="InterPro" id="IPR009057">
    <property type="entry name" value="Homeodomain-like_sf"/>
</dbReference>
<dbReference type="PROSITE" id="PS50090">
    <property type="entry name" value="MYB_LIKE"/>
    <property type="match status" value="1"/>
</dbReference>
<dbReference type="SUPFAM" id="SSF46689">
    <property type="entry name" value="Homeodomain-like"/>
    <property type="match status" value="1"/>
</dbReference>
<keyword evidence="4" id="KW-1185">Reference proteome</keyword>
<dbReference type="Proteomes" id="UP001465755">
    <property type="component" value="Unassembled WGS sequence"/>
</dbReference>
<feature type="domain" description="Myb-like" evidence="2">
    <location>
        <begin position="203"/>
        <end position="256"/>
    </location>
</feature>
<dbReference type="AlphaFoldDB" id="A0AAW1NVH4"/>
<evidence type="ECO:0000313" key="3">
    <source>
        <dbReference type="EMBL" id="KAK9799334.1"/>
    </source>
</evidence>
<evidence type="ECO:0000256" key="1">
    <source>
        <dbReference type="SAM" id="MobiDB-lite"/>
    </source>
</evidence>
<feature type="compositionally biased region" description="Low complexity" evidence="1">
    <location>
        <begin position="130"/>
        <end position="163"/>
    </location>
</feature>
<comment type="caution">
    <text evidence="3">The sequence shown here is derived from an EMBL/GenBank/DDBJ whole genome shotgun (WGS) entry which is preliminary data.</text>
</comment>
<protein>
    <recommendedName>
        <fullName evidence="2">Myb-like domain-containing protein</fullName>
    </recommendedName>
</protein>
<feature type="region of interest" description="Disordered" evidence="1">
    <location>
        <begin position="121"/>
        <end position="205"/>
    </location>
</feature>
<evidence type="ECO:0000313" key="4">
    <source>
        <dbReference type="Proteomes" id="UP001465755"/>
    </source>
</evidence>
<name>A0AAW1NVH4_9CHLO</name>
<dbReference type="InterPro" id="IPR001005">
    <property type="entry name" value="SANT/Myb"/>
</dbReference>
<proteinExistence type="predicted"/>
<sequence length="283" mass="30991">MSTPRSAFVTFLNIPGVDETWDLALLTDESPMRQELVVFAHSCQSKPPAAEAAQSAAAAPSMQLTVYLSDPWGIDTPLVLFVPPTATDADIQARIEHIQLERPNLLQVDVWHPDGIESAIKEESATPHTPDNFPGNDGNRGPRRGGAQHAGAAPAPAAASQAAARKRARAGMSPAISHPHPKYKKPAREYQSHQRNTGQKGGGQWSAEEVDELIWLVKENVEYSAEVNNKWAHINNDEAFYKRSQVDVKDKWRNLWDATNEGKEMSNFAGTLDVSSGSIRQGK</sequence>
<evidence type="ECO:0000259" key="2">
    <source>
        <dbReference type="PROSITE" id="PS50090"/>
    </source>
</evidence>
<reference evidence="3 4" key="1">
    <citation type="journal article" date="2024" name="Nat. Commun.">
        <title>Phylogenomics reveals the evolutionary origins of lichenization in chlorophyte algae.</title>
        <authorList>
            <person name="Puginier C."/>
            <person name="Libourel C."/>
            <person name="Otte J."/>
            <person name="Skaloud P."/>
            <person name="Haon M."/>
            <person name="Grisel S."/>
            <person name="Petersen M."/>
            <person name="Berrin J.G."/>
            <person name="Delaux P.M."/>
            <person name="Dal Grande F."/>
            <person name="Keller J."/>
        </authorList>
    </citation>
    <scope>NUCLEOTIDE SEQUENCE [LARGE SCALE GENOMIC DNA]</scope>
    <source>
        <strain evidence="3 4">SAG 2036</strain>
    </source>
</reference>